<reference evidence="2 3" key="1">
    <citation type="submission" date="2016-10" db="EMBL/GenBank/DDBJ databases">
        <authorList>
            <person name="de Groot N.N."/>
        </authorList>
    </citation>
    <scope>NUCLEOTIDE SEQUENCE [LARGE SCALE GENOMIC DNA]</scope>
    <source>
        <strain evidence="2 3">DSM 23399</strain>
    </source>
</reference>
<sequence length="448" mass="50884">MMKYVFGLFIFIPFLTFAQQPEKKLEVSPDVHFRMFWMSTSYSNDFKDDYALGTSLNLGANIAYAGNLQFRIGYRIFGNIWSSDLTALDPVSQNGNRYEVGLFDLLNQKDRFFGKLENLSLTYSKTNWGLSAGRMGIHTDWINAQDGRLSPTGIEGANVWFSTHDKWKFSAWGIGKMSVRGTSEWLSVGESIGVFPVGRDLNGHGSQYAGNTNSDWIGIAEIEKDWEGLSLHVSNTLVQNISNTLWAKAEKKWKNEQSGITWLWGVQAGFQSGLGDGGNEDPIFQFKNPEDRNWAVSTRFGYQRTAWNLNLNYTKTGGKGIWLSPREWGKDAWYTFIPRERNEGFSSLDAVTALVEYTFPNTNLKAFAHVGFHWLPPLNAPSENKYNMPAYRQINLGMKYSPKAISKLDFQLLVMNKEAIRNQPLKPGQEYNKVGLIHVNGIVNWRLN</sequence>
<dbReference type="AlphaFoldDB" id="A0A1I1C933"/>
<feature type="signal peptide" evidence="1">
    <location>
        <begin position="1"/>
        <end position="18"/>
    </location>
</feature>
<evidence type="ECO:0008006" key="4">
    <source>
        <dbReference type="Google" id="ProtNLM"/>
    </source>
</evidence>
<evidence type="ECO:0000313" key="2">
    <source>
        <dbReference type="EMBL" id="SFB59084.1"/>
    </source>
</evidence>
<dbReference type="Proteomes" id="UP000198790">
    <property type="component" value="Unassembled WGS sequence"/>
</dbReference>
<feature type="chain" id="PRO_5011704112" description="Capsule assembly protein Wzi" evidence="1">
    <location>
        <begin position="19"/>
        <end position="448"/>
    </location>
</feature>
<dbReference type="STRING" id="237018.SAMN04489723_12541"/>
<dbReference type="InterPro" id="IPR023614">
    <property type="entry name" value="Porin_dom_sf"/>
</dbReference>
<dbReference type="Gene3D" id="2.40.160.10">
    <property type="entry name" value="Porin"/>
    <property type="match status" value="1"/>
</dbReference>
<accession>A0A1I1C933</accession>
<name>A0A1I1C933_9BACT</name>
<organism evidence="2 3">
    <name type="scientific">Algoriphagus aquimarinus</name>
    <dbReference type="NCBI Taxonomy" id="237018"/>
    <lineage>
        <taxon>Bacteria</taxon>
        <taxon>Pseudomonadati</taxon>
        <taxon>Bacteroidota</taxon>
        <taxon>Cytophagia</taxon>
        <taxon>Cytophagales</taxon>
        <taxon>Cyclobacteriaceae</taxon>
        <taxon>Algoriphagus</taxon>
    </lineage>
</organism>
<dbReference type="OrthoDB" id="862900at2"/>
<protein>
    <recommendedName>
        <fullName evidence="4">Capsule assembly protein Wzi</fullName>
    </recommendedName>
</protein>
<dbReference type="EMBL" id="FOKK01000025">
    <property type="protein sequence ID" value="SFB59084.1"/>
    <property type="molecule type" value="Genomic_DNA"/>
</dbReference>
<gene>
    <name evidence="2" type="ORF">SAMN04489723_12541</name>
</gene>
<keyword evidence="1" id="KW-0732">Signal</keyword>
<proteinExistence type="predicted"/>
<evidence type="ECO:0000256" key="1">
    <source>
        <dbReference type="SAM" id="SignalP"/>
    </source>
</evidence>
<evidence type="ECO:0000313" key="3">
    <source>
        <dbReference type="Proteomes" id="UP000198790"/>
    </source>
</evidence>
<keyword evidence="3" id="KW-1185">Reference proteome</keyword>
<dbReference type="RefSeq" id="WP_092901401.1">
    <property type="nucleotide sequence ID" value="NZ_FOKK01000025.1"/>
</dbReference>